<reference evidence="1 2" key="1">
    <citation type="journal article" date="2017" name="Int. J. Syst. Evol. Microbiol.">
        <title>Mucilaginibacterpsychrotolerans sp. nov., isolated from peatlands.</title>
        <authorList>
            <person name="Deng Y."/>
            <person name="Shen L."/>
            <person name="Xu B."/>
            <person name="Liu Y."/>
            <person name="Gu Z."/>
            <person name="Liu H."/>
            <person name="Zhou Y."/>
        </authorList>
    </citation>
    <scope>NUCLEOTIDE SEQUENCE [LARGE SCALE GENOMIC DNA]</scope>
    <source>
        <strain evidence="1 2">NH7-4</strain>
    </source>
</reference>
<comment type="caution">
    <text evidence="1">The sequence shown here is derived from an EMBL/GenBank/DDBJ whole genome shotgun (WGS) entry which is preliminary data.</text>
</comment>
<protein>
    <submittedName>
        <fullName evidence="1">Uncharacterized protein</fullName>
    </submittedName>
</protein>
<dbReference type="RefSeq" id="WP_133236306.1">
    <property type="nucleotide sequence ID" value="NZ_SOZE01000043.1"/>
</dbReference>
<dbReference type="Proteomes" id="UP000297540">
    <property type="component" value="Unassembled WGS sequence"/>
</dbReference>
<sequence length="106" mass="12917">MHNIKFNYRYRDAGNYKNHGWVVFDNPHNVELRDLETLIQTKLIDETYFYVDQWLLPDLHFSIWNNQLDHTWHEFESIEHTNEAPNTAFSLTDFMSAIEKVKPFKW</sequence>
<evidence type="ECO:0000313" key="1">
    <source>
        <dbReference type="EMBL" id="TFF33503.1"/>
    </source>
</evidence>
<dbReference type="EMBL" id="SOZE01000043">
    <property type="protein sequence ID" value="TFF33503.1"/>
    <property type="molecule type" value="Genomic_DNA"/>
</dbReference>
<proteinExistence type="predicted"/>
<organism evidence="1 2">
    <name type="scientific">Mucilaginibacter psychrotolerans</name>
    <dbReference type="NCBI Taxonomy" id="1524096"/>
    <lineage>
        <taxon>Bacteria</taxon>
        <taxon>Pseudomonadati</taxon>
        <taxon>Bacteroidota</taxon>
        <taxon>Sphingobacteriia</taxon>
        <taxon>Sphingobacteriales</taxon>
        <taxon>Sphingobacteriaceae</taxon>
        <taxon>Mucilaginibacter</taxon>
    </lineage>
</organism>
<gene>
    <name evidence="1" type="ORF">E2R66_25340</name>
</gene>
<name>A0A4Y8S3G8_9SPHI</name>
<keyword evidence="2" id="KW-1185">Reference proteome</keyword>
<dbReference type="OrthoDB" id="799013at2"/>
<accession>A0A4Y8S3G8</accession>
<evidence type="ECO:0000313" key="2">
    <source>
        <dbReference type="Proteomes" id="UP000297540"/>
    </source>
</evidence>
<dbReference type="AlphaFoldDB" id="A0A4Y8S3G8"/>